<protein>
    <submittedName>
        <fullName evidence="2">Uncharacterized protein</fullName>
    </submittedName>
</protein>
<name>A0A0E9S134_ANGAN</name>
<proteinExistence type="predicted"/>
<reference evidence="2" key="2">
    <citation type="journal article" date="2015" name="Fish Shellfish Immunol.">
        <title>Early steps in the European eel (Anguilla anguilla)-Vibrio vulnificus interaction in the gills: Role of the RtxA13 toxin.</title>
        <authorList>
            <person name="Callol A."/>
            <person name="Pajuelo D."/>
            <person name="Ebbesson L."/>
            <person name="Teles M."/>
            <person name="MacKenzie S."/>
            <person name="Amaro C."/>
        </authorList>
    </citation>
    <scope>NUCLEOTIDE SEQUENCE</scope>
</reference>
<accession>A0A0E9S134</accession>
<reference evidence="2" key="1">
    <citation type="submission" date="2014-11" db="EMBL/GenBank/DDBJ databases">
        <authorList>
            <person name="Amaro Gonzalez C."/>
        </authorList>
    </citation>
    <scope>NUCLEOTIDE SEQUENCE</scope>
</reference>
<evidence type="ECO:0000256" key="1">
    <source>
        <dbReference type="SAM" id="MobiDB-lite"/>
    </source>
</evidence>
<feature type="region of interest" description="Disordered" evidence="1">
    <location>
        <begin position="1"/>
        <end position="25"/>
    </location>
</feature>
<organism evidence="2">
    <name type="scientific">Anguilla anguilla</name>
    <name type="common">European freshwater eel</name>
    <name type="synonym">Muraena anguilla</name>
    <dbReference type="NCBI Taxonomy" id="7936"/>
    <lineage>
        <taxon>Eukaryota</taxon>
        <taxon>Metazoa</taxon>
        <taxon>Chordata</taxon>
        <taxon>Craniata</taxon>
        <taxon>Vertebrata</taxon>
        <taxon>Euteleostomi</taxon>
        <taxon>Actinopterygii</taxon>
        <taxon>Neopterygii</taxon>
        <taxon>Teleostei</taxon>
        <taxon>Anguilliformes</taxon>
        <taxon>Anguillidae</taxon>
        <taxon>Anguilla</taxon>
    </lineage>
</organism>
<sequence>MRVRNESTKQQDFKKAYRERNQTLV</sequence>
<dbReference type="AlphaFoldDB" id="A0A0E9S134"/>
<dbReference type="EMBL" id="GBXM01074217">
    <property type="protein sequence ID" value="JAH34360.1"/>
    <property type="molecule type" value="Transcribed_RNA"/>
</dbReference>
<evidence type="ECO:0000313" key="2">
    <source>
        <dbReference type="EMBL" id="JAH34360.1"/>
    </source>
</evidence>